<proteinExistence type="predicted"/>
<gene>
    <name evidence="1" type="ORF">K503DRAFT_222379</name>
</gene>
<protein>
    <submittedName>
        <fullName evidence="1">Uncharacterized protein</fullName>
    </submittedName>
</protein>
<name>A0A1B7NEF2_9AGAM</name>
<dbReference type="AlphaFoldDB" id="A0A1B7NEF2"/>
<dbReference type="EMBL" id="KV448143">
    <property type="protein sequence ID" value="OAX43130.1"/>
    <property type="molecule type" value="Genomic_DNA"/>
</dbReference>
<accession>A0A1B7NEF2</accession>
<sequence length="136" mass="15070">MVRSSPPYYVLVAAFQALTISRALEETIFPSSLARPSSWVHHVVASVASEILKGSIVKVSNPEQSIFSYLSVSDGGSIPSHQIHLLLHVRGFQKSRHVVGAETEYTFSTRATPSISRHASLFGTHFWHIGASWRRK</sequence>
<evidence type="ECO:0000313" key="1">
    <source>
        <dbReference type="EMBL" id="OAX43130.1"/>
    </source>
</evidence>
<reference evidence="1 2" key="1">
    <citation type="submission" date="2016-06" db="EMBL/GenBank/DDBJ databases">
        <title>Comparative genomics of the ectomycorrhizal sister species Rhizopogon vinicolor and Rhizopogon vesiculosus (Basidiomycota: Boletales) reveals a divergence of the mating type B locus.</title>
        <authorList>
            <consortium name="DOE Joint Genome Institute"/>
            <person name="Mujic A.B."/>
            <person name="Kuo A."/>
            <person name="Tritt A."/>
            <person name="Lipzen A."/>
            <person name="Chen C."/>
            <person name="Johnson J."/>
            <person name="Sharma A."/>
            <person name="Barry K."/>
            <person name="Grigoriev I.V."/>
            <person name="Spatafora J.W."/>
        </authorList>
    </citation>
    <scope>NUCLEOTIDE SEQUENCE [LARGE SCALE GENOMIC DNA]</scope>
    <source>
        <strain evidence="1 2">AM-OR11-026</strain>
    </source>
</reference>
<keyword evidence="2" id="KW-1185">Reference proteome</keyword>
<evidence type="ECO:0000313" key="2">
    <source>
        <dbReference type="Proteomes" id="UP000092154"/>
    </source>
</evidence>
<dbReference type="Proteomes" id="UP000092154">
    <property type="component" value="Unassembled WGS sequence"/>
</dbReference>
<dbReference type="InParanoid" id="A0A1B7NEF2"/>
<organism evidence="1 2">
    <name type="scientific">Rhizopogon vinicolor AM-OR11-026</name>
    <dbReference type="NCBI Taxonomy" id="1314800"/>
    <lineage>
        <taxon>Eukaryota</taxon>
        <taxon>Fungi</taxon>
        <taxon>Dikarya</taxon>
        <taxon>Basidiomycota</taxon>
        <taxon>Agaricomycotina</taxon>
        <taxon>Agaricomycetes</taxon>
        <taxon>Agaricomycetidae</taxon>
        <taxon>Boletales</taxon>
        <taxon>Suillineae</taxon>
        <taxon>Rhizopogonaceae</taxon>
        <taxon>Rhizopogon</taxon>
    </lineage>
</organism>